<feature type="chain" id="PRO_5012103340" evidence="1">
    <location>
        <begin position="23"/>
        <end position="424"/>
    </location>
</feature>
<evidence type="ECO:0000256" key="1">
    <source>
        <dbReference type="SAM" id="SignalP"/>
    </source>
</evidence>
<dbReference type="OrthoDB" id="415411at2759"/>
<dbReference type="PANTHER" id="PTHR10151:SF126">
    <property type="entry name" value="ECTONUCLEOTIDE PYROPHOSPHATASE_PHOSPHODIESTERASE FAMILY MEMBER 7-LIKE"/>
    <property type="match status" value="1"/>
</dbReference>
<proteinExistence type="predicted"/>
<comment type="caution">
    <text evidence="2">The sequence shown here is derived from an EMBL/GenBank/DDBJ whole genome shotgun (WGS) entry which is preliminary data.</text>
</comment>
<dbReference type="EMBL" id="NEDP02002941">
    <property type="protein sequence ID" value="OWF49823.1"/>
    <property type="molecule type" value="Genomic_DNA"/>
</dbReference>
<dbReference type="CDD" id="cd16018">
    <property type="entry name" value="Enpp"/>
    <property type="match status" value="1"/>
</dbReference>
<gene>
    <name evidence="2" type="ORF">KP79_PYT05737</name>
</gene>
<evidence type="ECO:0000313" key="2">
    <source>
        <dbReference type="EMBL" id="OWF49823.1"/>
    </source>
</evidence>
<dbReference type="Proteomes" id="UP000242188">
    <property type="component" value="Unassembled WGS sequence"/>
</dbReference>
<evidence type="ECO:0000313" key="3">
    <source>
        <dbReference type="Proteomes" id="UP000242188"/>
    </source>
</evidence>
<name>A0A210QM66_MIZYE</name>
<dbReference type="InterPro" id="IPR017850">
    <property type="entry name" value="Alkaline_phosphatase_core_sf"/>
</dbReference>
<sequence length="424" mass="47972">MTGCSVLIISLSVAVFINEVTPRSCRKYTQQVLLVSMDGFRYDYPEKANTPNFDKMERNGVRAEYVDSIFTTKTLPSHYSIVTGLYEENHGIIANAMYDPEFKDEFSIGSFPGSKWWDQGEPIWITARKHGLTSGTIHWPGGYIDIQGIRANKIHKYNQSVPFEHRVELAIGMLAKDKFNIVSLYFHEPDNTGHIFGPESAELVKMVEEMDTVLGKLLDKLKEHRLTDSVNLIVASDHGMATTNHDNKLINIYDLVDLTMIKSTLETGAIMQVVPEDGQVDSVIRAINRNPNLKAYKRDDLPELWRVKNNRRVMPVFVIANEGWTITNDTQLTRQNPRPGDHGYDSSLMTMKPIFYAMGPNFRSGVSVTPFKIIDIYPMICELLGIPPSPNNGTLNNTASFLRPCQDSQRMCNWLNFEGSNNSP</sequence>
<dbReference type="PANTHER" id="PTHR10151">
    <property type="entry name" value="ECTONUCLEOTIDE PYROPHOSPHATASE/PHOSPHODIESTERASE"/>
    <property type="match status" value="1"/>
</dbReference>
<reference evidence="2 3" key="1">
    <citation type="journal article" date="2017" name="Nat. Ecol. Evol.">
        <title>Scallop genome provides insights into evolution of bilaterian karyotype and development.</title>
        <authorList>
            <person name="Wang S."/>
            <person name="Zhang J."/>
            <person name="Jiao W."/>
            <person name="Li J."/>
            <person name="Xun X."/>
            <person name="Sun Y."/>
            <person name="Guo X."/>
            <person name="Huan P."/>
            <person name="Dong B."/>
            <person name="Zhang L."/>
            <person name="Hu X."/>
            <person name="Sun X."/>
            <person name="Wang J."/>
            <person name="Zhao C."/>
            <person name="Wang Y."/>
            <person name="Wang D."/>
            <person name="Huang X."/>
            <person name="Wang R."/>
            <person name="Lv J."/>
            <person name="Li Y."/>
            <person name="Zhang Z."/>
            <person name="Liu B."/>
            <person name="Lu W."/>
            <person name="Hui Y."/>
            <person name="Liang J."/>
            <person name="Zhou Z."/>
            <person name="Hou R."/>
            <person name="Li X."/>
            <person name="Liu Y."/>
            <person name="Li H."/>
            <person name="Ning X."/>
            <person name="Lin Y."/>
            <person name="Zhao L."/>
            <person name="Xing Q."/>
            <person name="Dou J."/>
            <person name="Li Y."/>
            <person name="Mao J."/>
            <person name="Guo H."/>
            <person name="Dou H."/>
            <person name="Li T."/>
            <person name="Mu C."/>
            <person name="Jiang W."/>
            <person name="Fu Q."/>
            <person name="Fu X."/>
            <person name="Miao Y."/>
            <person name="Liu J."/>
            <person name="Yu Q."/>
            <person name="Li R."/>
            <person name="Liao H."/>
            <person name="Li X."/>
            <person name="Kong Y."/>
            <person name="Jiang Z."/>
            <person name="Chourrout D."/>
            <person name="Li R."/>
            <person name="Bao Z."/>
        </authorList>
    </citation>
    <scope>NUCLEOTIDE SEQUENCE [LARGE SCALE GENOMIC DNA]</scope>
    <source>
        <strain evidence="2 3">PY_sf001</strain>
    </source>
</reference>
<dbReference type="AlphaFoldDB" id="A0A210QM66"/>
<accession>A0A210QM66</accession>
<protein>
    <submittedName>
        <fullName evidence="2">Bis(5'-adenosyl)-triphosphatase enpp4</fullName>
    </submittedName>
</protein>
<organism evidence="2 3">
    <name type="scientific">Mizuhopecten yessoensis</name>
    <name type="common">Japanese scallop</name>
    <name type="synonym">Patinopecten yessoensis</name>
    <dbReference type="NCBI Taxonomy" id="6573"/>
    <lineage>
        <taxon>Eukaryota</taxon>
        <taxon>Metazoa</taxon>
        <taxon>Spiralia</taxon>
        <taxon>Lophotrochozoa</taxon>
        <taxon>Mollusca</taxon>
        <taxon>Bivalvia</taxon>
        <taxon>Autobranchia</taxon>
        <taxon>Pteriomorphia</taxon>
        <taxon>Pectinida</taxon>
        <taxon>Pectinoidea</taxon>
        <taxon>Pectinidae</taxon>
        <taxon>Mizuhopecten</taxon>
    </lineage>
</organism>
<keyword evidence="3" id="KW-1185">Reference proteome</keyword>
<dbReference type="Gene3D" id="3.40.720.10">
    <property type="entry name" value="Alkaline Phosphatase, subunit A"/>
    <property type="match status" value="1"/>
</dbReference>
<dbReference type="Pfam" id="PF01663">
    <property type="entry name" value="Phosphodiest"/>
    <property type="match status" value="1"/>
</dbReference>
<keyword evidence="1" id="KW-0732">Signal</keyword>
<dbReference type="SUPFAM" id="SSF53649">
    <property type="entry name" value="Alkaline phosphatase-like"/>
    <property type="match status" value="1"/>
</dbReference>
<feature type="signal peptide" evidence="1">
    <location>
        <begin position="1"/>
        <end position="22"/>
    </location>
</feature>
<dbReference type="InterPro" id="IPR002591">
    <property type="entry name" value="Phosphodiest/P_Trfase"/>
</dbReference>
<dbReference type="Gene3D" id="3.30.1360.180">
    <property type="match status" value="1"/>
</dbReference>